<gene>
    <name evidence="1" type="ORF">JOC86_004938</name>
</gene>
<protein>
    <submittedName>
        <fullName evidence="1">Uncharacterized protein</fullName>
    </submittedName>
</protein>
<name>A0ABS2NKI6_9BACI</name>
<evidence type="ECO:0000313" key="1">
    <source>
        <dbReference type="EMBL" id="MBM7588340.1"/>
    </source>
</evidence>
<reference evidence="1 2" key="1">
    <citation type="submission" date="2021-01" db="EMBL/GenBank/DDBJ databases">
        <title>Genomic Encyclopedia of Type Strains, Phase IV (KMG-IV): sequencing the most valuable type-strain genomes for metagenomic binning, comparative biology and taxonomic classification.</title>
        <authorList>
            <person name="Goeker M."/>
        </authorList>
    </citation>
    <scope>NUCLEOTIDE SEQUENCE [LARGE SCALE GENOMIC DNA]</scope>
    <source>
        <strain evidence="1 2">DSM 24834</strain>
    </source>
</reference>
<dbReference type="Proteomes" id="UP001646157">
    <property type="component" value="Unassembled WGS sequence"/>
</dbReference>
<comment type="caution">
    <text evidence="1">The sequence shown here is derived from an EMBL/GenBank/DDBJ whole genome shotgun (WGS) entry which is preliminary data.</text>
</comment>
<dbReference type="EMBL" id="JAFBDZ010000011">
    <property type="protein sequence ID" value="MBM7588340.1"/>
    <property type="molecule type" value="Genomic_DNA"/>
</dbReference>
<organism evidence="1 2">
    <name type="scientific">Rossellomorea pakistanensis</name>
    <dbReference type="NCBI Taxonomy" id="992288"/>
    <lineage>
        <taxon>Bacteria</taxon>
        <taxon>Bacillati</taxon>
        <taxon>Bacillota</taxon>
        <taxon>Bacilli</taxon>
        <taxon>Bacillales</taxon>
        <taxon>Bacillaceae</taxon>
        <taxon>Rossellomorea</taxon>
    </lineage>
</organism>
<keyword evidence="2" id="KW-1185">Reference proteome</keyword>
<sequence length="31" mass="3575">MSQKLNQLALEAEMVVVMDLPLLIKSMYLPR</sequence>
<accession>A0ABS2NKI6</accession>
<evidence type="ECO:0000313" key="2">
    <source>
        <dbReference type="Proteomes" id="UP001646157"/>
    </source>
</evidence>
<proteinExistence type="predicted"/>